<evidence type="ECO:0000256" key="3">
    <source>
        <dbReference type="PROSITE-ProRule" id="PRU00023"/>
    </source>
</evidence>
<feature type="repeat" description="ANK" evidence="3">
    <location>
        <begin position="276"/>
        <end position="308"/>
    </location>
</feature>
<protein>
    <submittedName>
        <fullName evidence="4">Ankyrin repeat-containing domain protein</fullName>
    </submittedName>
</protein>
<sequence length="437" mass="49866">MDYLSQLPNELLLGIGRHLDSGWDISSLSRLNRHFHWLFFDYLFGFCFKQRSSARYLCNEDYLLRLFSHALRHDSANIIQWLMFRTDELNYTSWMDSILLSGVTFLHFALLADAPQVAAHLMKHGANMDQSLGDYPDLTPLCLTISQSQTSSQRDLDSALRIASSYALPRTTRFLLARGADANAMNYGIAALHAALVRRLPWQMFERVSQYYIPHTKMSRFLQHGAEDTEVIWWSMIMQTVSELLKFGAQVQLRTTTSRIHKCSHRCWRSLDCDHRGQTALHMACASGIKEVVFLLFKSGADPSLPNDDGYTPLYYALVQEHGDIAQALLDRTSYITNPIVFLPHQTTALHVACRYAFPRMVDALLKGGADTNVLDINGRTPLIEVLGQTQLGREKDVITTLRHLDKFEADPNITSNAPSPWQLAERHPFKQVREMF</sequence>
<evidence type="ECO:0000313" key="5">
    <source>
        <dbReference type="Proteomes" id="UP001244011"/>
    </source>
</evidence>
<dbReference type="PRINTS" id="PR01415">
    <property type="entry name" value="ANKYRIN"/>
</dbReference>
<accession>A0AAJ0BR09</accession>
<dbReference type="SUPFAM" id="SSF48403">
    <property type="entry name" value="Ankyrin repeat"/>
    <property type="match status" value="1"/>
</dbReference>
<dbReference type="Proteomes" id="UP001244011">
    <property type="component" value="Unassembled WGS sequence"/>
</dbReference>
<dbReference type="InterPro" id="IPR050889">
    <property type="entry name" value="Dendritic_Spine_Reg/Scaffold"/>
</dbReference>
<name>A0AAJ0BR09_9PEZI</name>
<evidence type="ECO:0000313" key="4">
    <source>
        <dbReference type="EMBL" id="KAK1762452.1"/>
    </source>
</evidence>
<keyword evidence="5" id="KW-1185">Reference proteome</keyword>
<dbReference type="PANTHER" id="PTHR24166:SF48">
    <property type="entry name" value="PROTEIN VAPYRIN"/>
    <property type="match status" value="1"/>
</dbReference>
<evidence type="ECO:0000256" key="2">
    <source>
        <dbReference type="ARBA" id="ARBA00023043"/>
    </source>
</evidence>
<feature type="non-terminal residue" evidence="4">
    <location>
        <position position="437"/>
    </location>
</feature>
<dbReference type="PANTHER" id="PTHR24166">
    <property type="entry name" value="ROLLING PEBBLES, ISOFORM B"/>
    <property type="match status" value="1"/>
</dbReference>
<dbReference type="PROSITE" id="PS50297">
    <property type="entry name" value="ANK_REP_REGION"/>
    <property type="match status" value="2"/>
</dbReference>
<feature type="repeat" description="ANK" evidence="3">
    <location>
        <begin position="345"/>
        <end position="377"/>
    </location>
</feature>
<reference evidence="4" key="1">
    <citation type="submission" date="2023-06" db="EMBL/GenBank/DDBJ databases">
        <title>Genome-scale phylogeny and comparative genomics of the fungal order Sordariales.</title>
        <authorList>
            <consortium name="Lawrence Berkeley National Laboratory"/>
            <person name="Hensen N."/>
            <person name="Bonometti L."/>
            <person name="Westerberg I."/>
            <person name="Brannstrom I.O."/>
            <person name="Guillou S."/>
            <person name="Cros-Aarteil S."/>
            <person name="Calhoun S."/>
            <person name="Haridas S."/>
            <person name="Kuo A."/>
            <person name="Mondo S."/>
            <person name="Pangilinan J."/>
            <person name="Riley R."/>
            <person name="Labutti K."/>
            <person name="Andreopoulos B."/>
            <person name="Lipzen A."/>
            <person name="Chen C."/>
            <person name="Yanf M."/>
            <person name="Daum C."/>
            <person name="Ng V."/>
            <person name="Clum A."/>
            <person name="Steindorff A."/>
            <person name="Ohm R."/>
            <person name="Martin F."/>
            <person name="Silar P."/>
            <person name="Natvig D."/>
            <person name="Lalanne C."/>
            <person name="Gautier V."/>
            <person name="Ament-Velasquez S.L."/>
            <person name="Kruys A."/>
            <person name="Hutchinson M.I."/>
            <person name="Powell A.J."/>
            <person name="Barry K."/>
            <person name="Miller A.N."/>
            <person name="Grigoriev I.V."/>
            <person name="Debuchy R."/>
            <person name="Gladieux P."/>
            <person name="Thoren M.H."/>
            <person name="Johannesson H."/>
        </authorList>
    </citation>
    <scope>NUCLEOTIDE SEQUENCE</scope>
    <source>
        <strain evidence="4">8032-3</strain>
    </source>
</reference>
<dbReference type="Pfam" id="PF00023">
    <property type="entry name" value="Ank"/>
    <property type="match status" value="1"/>
</dbReference>
<gene>
    <name evidence="4" type="ORF">QBC33DRAFT_481433</name>
</gene>
<comment type="caution">
    <text evidence="4">The sequence shown here is derived from an EMBL/GenBank/DDBJ whole genome shotgun (WGS) entry which is preliminary data.</text>
</comment>
<keyword evidence="2 3" id="KW-0040">ANK repeat</keyword>
<dbReference type="RefSeq" id="XP_060278665.1">
    <property type="nucleotide sequence ID" value="XM_060425353.1"/>
</dbReference>
<keyword evidence="1" id="KW-0677">Repeat</keyword>
<dbReference type="SMART" id="SM00248">
    <property type="entry name" value="ANK"/>
    <property type="match status" value="7"/>
</dbReference>
<evidence type="ECO:0000256" key="1">
    <source>
        <dbReference type="ARBA" id="ARBA00022737"/>
    </source>
</evidence>
<dbReference type="EMBL" id="MU839037">
    <property type="protein sequence ID" value="KAK1762452.1"/>
    <property type="molecule type" value="Genomic_DNA"/>
</dbReference>
<dbReference type="InterPro" id="IPR002110">
    <property type="entry name" value="Ankyrin_rpt"/>
</dbReference>
<dbReference type="InterPro" id="IPR036770">
    <property type="entry name" value="Ankyrin_rpt-contain_sf"/>
</dbReference>
<dbReference type="PROSITE" id="PS50088">
    <property type="entry name" value="ANK_REPEAT"/>
    <property type="match status" value="2"/>
</dbReference>
<dbReference type="Pfam" id="PF12796">
    <property type="entry name" value="Ank_2"/>
    <property type="match status" value="1"/>
</dbReference>
<dbReference type="AlphaFoldDB" id="A0AAJ0BR09"/>
<proteinExistence type="predicted"/>
<dbReference type="Gene3D" id="1.25.40.20">
    <property type="entry name" value="Ankyrin repeat-containing domain"/>
    <property type="match status" value="1"/>
</dbReference>
<dbReference type="GeneID" id="85308540"/>
<organism evidence="4 5">
    <name type="scientific">Phialemonium atrogriseum</name>
    <dbReference type="NCBI Taxonomy" id="1093897"/>
    <lineage>
        <taxon>Eukaryota</taxon>
        <taxon>Fungi</taxon>
        <taxon>Dikarya</taxon>
        <taxon>Ascomycota</taxon>
        <taxon>Pezizomycotina</taxon>
        <taxon>Sordariomycetes</taxon>
        <taxon>Sordariomycetidae</taxon>
        <taxon>Cephalothecales</taxon>
        <taxon>Cephalothecaceae</taxon>
        <taxon>Phialemonium</taxon>
    </lineage>
</organism>